<evidence type="ECO:0000313" key="3">
    <source>
        <dbReference type="Proteomes" id="UP000198432"/>
    </source>
</evidence>
<name>A0A239C6K4_9BACT</name>
<sequence>MSLRFIVSAFLLTLVLVQPVAAQRADTAPEPEISIKFSPQHLFINGLHLYLEKSLKKDSRHGLVFSPRYYEGKTSTVDAFAGRSWDGSDDAKVIGYGAEIQHRIYATEEPAFSERRTYLAYGMNYHHFEVGFEKNGWRPETAADGLEYYRYGLRPFREKINRVGGVLMVGSQFPALDGHLLFDFHLGVGYNNSSVKTNYSQVRYDRNAMDFGSTGVYLLTGMKVGIAL</sequence>
<evidence type="ECO:0008006" key="4">
    <source>
        <dbReference type="Google" id="ProtNLM"/>
    </source>
</evidence>
<evidence type="ECO:0000256" key="1">
    <source>
        <dbReference type="SAM" id="SignalP"/>
    </source>
</evidence>
<feature type="chain" id="PRO_5013212372" description="DUF3575 domain-containing protein" evidence="1">
    <location>
        <begin position="23"/>
        <end position="228"/>
    </location>
</feature>
<organism evidence="2 3">
    <name type="scientific">Pontibacter ummariensis</name>
    <dbReference type="NCBI Taxonomy" id="1610492"/>
    <lineage>
        <taxon>Bacteria</taxon>
        <taxon>Pseudomonadati</taxon>
        <taxon>Bacteroidota</taxon>
        <taxon>Cytophagia</taxon>
        <taxon>Cytophagales</taxon>
        <taxon>Hymenobacteraceae</taxon>
        <taxon>Pontibacter</taxon>
    </lineage>
</organism>
<keyword evidence="1" id="KW-0732">Signal</keyword>
<protein>
    <recommendedName>
        <fullName evidence="4">DUF3575 domain-containing protein</fullName>
    </recommendedName>
</protein>
<evidence type="ECO:0000313" key="2">
    <source>
        <dbReference type="EMBL" id="SNS15856.1"/>
    </source>
</evidence>
<reference evidence="3" key="1">
    <citation type="submission" date="2017-06" db="EMBL/GenBank/DDBJ databases">
        <authorList>
            <person name="Varghese N."/>
            <person name="Submissions S."/>
        </authorList>
    </citation>
    <scope>NUCLEOTIDE SEQUENCE [LARGE SCALE GENOMIC DNA]</scope>
    <source>
        <strain evidence="3">NKM1</strain>
    </source>
</reference>
<dbReference type="Proteomes" id="UP000198432">
    <property type="component" value="Unassembled WGS sequence"/>
</dbReference>
<feature type="signal peptide" evidence="1">
    <location>
        <begin position="1"/>
        <end position="22"/>
    </location>
</feature>
<gene>
    <name evidence="2" type="ORF">SAMN06296052_102376</name>
</gene>
<dbReference type="AlphaFoldDB" id="A0A239C6K4"/>
<proteinExistence type="predicted"/>
<dbReference type="RefSeq" id="WP_089317837.1">
    <property type="nucleotide sequence ID" value="NZ_FZOQ01000002.1"/>
</dbReference>
<dbReference type="EMBL" id="FZOQ01000002">
    <property type="protein sequence ID" value="SNS15856.1"/>
    <property type="molecule type" value="Genomic_DNA"/>
</dbReference>
<accession>A0A239C6K4</accession>
<keyword evidence="3" id="KW-1185">Reference proteome</keyword>
<dbReference type="OrthoDB" id="876200at2"/>